<organism evidence="1 2">
    <name type="scientific">Tunturiibacter lichenicola</name>
    <dbReference type="NCBI Taxonomy" id="2051959"/>
    <lineage>
        <taxon>Bacteria</taxon>
        <taxon>Pseudomonadati</taxon>
        <taxon>Acidobacteriota</taxon>
        <taxon>Terriglobia</taxon>
        <taxon>Terriglobales</taxon>
        <taxon>Acidobacteriaceae</taxon>
        <taxon>Tunturiibacter</taxon>
    </lineage>
</organism>
<evidence type="ECO:0000313" key="2">
    <source>
        <dbReference type="Proteomes" id="UP000534186"/>
    </source>
</evidence>
<dbReference type="AlphaFoldDB" id="A0A7Y9NQ69"/>
<reference evidence="1 2" key="1">
    <citation type="submission" date="2020-07" db="EMBL/GenBank/DDBJ databases">
        <title>Genomic Encyclopedia of Type Strains, Phase IV (KMG-V): Genome sequencing to study the core and pangenomes of soil and plant-associated prokaryotes.</title>
        <authorList>
            <person name="Whitman W."/>
        </authorList>
    </citation>
    <scope>NUCLEOTIDE SEQUENCE [LARGE SCALE GENOMIC DNA]</scope>
    <source>
        <strain evidence="1 2">M8UP30</strain>
    </source>
</reference>
<gene>
    <name evidence="1" type="ORF">HDF12_003935</name>
</gene>
<dbReference type="EMBL" id="JACCCV010000002">
    <property type="protein sequence ID" value="NYF53536.1"/>
    <property type="molecule type" value="Genomic_DNA"/>
</dbReference>
<name>A0A7Y9NQ69_9BACT</name>
<protein>
    <submittedName>
        <fullName evidence="1">Uncharacterized protein</fullName>
    </submittedName>
</protein>
<dbReference type="Proteomes" id="UP000534186">
    <property type="component" value="Unassembled WGS sequence"/>
</dbReference>
<comment type="caution">
    <text evidence="1">The sequence shown here is derived from an EMBL/GenBank/DDBJ whole genome shotgun (WGS) entry which is preliminary data.</text>
</comment>
<accession>A0A7Y9NQ69</accession>
<proteinExistence type="predicted"/>
<evidence type="ECO:0000313" key="1">
    <source>
        <dbReference type="EMBL" id="NYF53536.1"/>
    </source>
</evidence>
<sequence>MAVLRKCGVMRDFLVETETCEPAPGKMHAQFLNELAFAANPVQITNQQNSQQQLRVDRRTTSFAIAVL</sequence>